<comment type="caution">
    <text evidence="13">The sequence shown here is derived from an EMBL/GenBank/DDBJ whole genome shotgun (WGS) entry which is preliminary data.</text>
</comment>
<dbReference type="EMBL" id="JALJOT010000003">
    <property type="protein sequence ID" value="KAK9916802.1"/>
    <property type="molecule type" value="Genomic_DNA"/>
</dbReference>
<reference evidence="13 14" key="1">
    <citation type="journal article" date="2024" name="Nat. Commun.">
        <title>Phylogenomics reveals the evolutionary origins of lichenization in chlorophyte algae.</title>
        <authorList>
            <person name="Puginier C."/>
            <person name="Libourel C."/>
            <person name="Otte J."/>
            <person name="Skaloud P."/>
            <person name="Haon M."/>
            <person name="Grisel S."/>
            <person name="Petersen M."/>
            <person name="Berrin J.G."/>
            <person name="Delaux P.M."/>
            <person name="Dal Grande F."/>
            <person name="Keller J."/>
        </authorList>
    </citation>
    <scope>NUCLEOTIDE SEQUENCE [LARGE SCALE GENOMIC DNA]</scope>
    <source>
        <strain evidence="13 14">SAG 216-7</strain>
    </source>
</reference>
<evidence type="ECO:0000256" key="1">
    <source>
        <dbReference type="ARBA" id="ARBA00008874"/>
    </source>
</evidence>
<keyword evidence="3" id="KW-0723">Serine/threonine-protein kinase</keyword>
<gene>
    <name evidence="13" type="ORF">WJX75_007240</name>
</gene>
<evidence type="ECO:0000256" key="3">
    <source>
        <dbReference type="ARBA" id="ARBA00022527"/>
    </source>
</evidence>
<feature type="domain" description="Protein kinase" evidence="12">
    <location>
        <begin position="24"/>
        <end position="278"/>
    </location>
</feature>
<accession>A0ABR2YYT2</accession>
<comment type="catalytic activity">
    <reaction evidence="8">
        <text>L-threonyl-[protein] + ATP = O-phospho-L-threonyl-[protein] + ADP + H(+)</text>
        <dbReference type="Rhea" id="RHEA:46608"/>
        <dbReference type="Rhea" id="RHEA-COMP:11060"/>
        <dbReference type="Rhea" id="RHEA-COMP:11605"/>
        <dbReference type="ChEBI" id="CHEBI:15378"/>
        <dbReference type="ChEBI" id="CHEBI:30013"/>
        <dbReference type="ChEBI" id="CHEBI:30616"/>
        <dbReference type="ChEBI" id="CHEBI:61977"/>
        <dbReference type="ChEBI" id="CHEBI:456216"/>
        <dbReference type="EC" id="2.7.11.1"/>
    </reaction>
</comment>
<evidence type="ECO:0000256" key="5">
    <source>
        <dbReference type="ARBA" id="ARBA00022741"/>
    </source>
</evidence>
<comment type="similarity">
    <text evidence="1">Belongs to the protein kinase superfamily. STE Ser/Thr protein kinase family. STE20 subfamily.</text>
</comment>
<evidence type="ECO:0000256" key="4">
    <source>
        <dbReference type="ARBA" id="ARBA00022679"/>
    </source>
</evidence>
<dbReference type="InterPro" id="IPR011009">
    <property type="entry name" value="Kinase-like_dom_sf"/>
</dbReference>
<comment type="catalytic activity">
    <reaction evidence="9">
        <text>L-seryl-[protein] + ATP = O-phospho-L-seryl-[protein] + ADP + H(+)</text>
        <dbReference type="Rhea" id="RHEA:17989"/>
        <dbReference type="Rhea" id="RHEA-COMP:9863"/>
        <dbReference type="Rhea" id="RHEA-COMP:11604"/>
        <dbReference type="ChEBI" id="CHEBI:15378"/>
        <dbReference type="ChEBI" id="CHEBI:29999"/>
        <dbReference type="ChEBI" id="CHEBI:30616"/>
        <dbReference type="ChEBI" id="CHEBI:83421"/>
        <dbReference type="ChEBI" id="CHEBI:456216"/>
        <dbReference type="EC" id="2.7.11.1"/>
    </reaction>
</comment>
<dbReference type="InterPro" id="IPR000719">
    <property type="entry name" value="Prot_kinase_dom"/>
</dbReference>
<dbReference type="InterPro" id="IPR017441">
    <property type="entry name" value="Protein_kinase_ATP_BS"/>
</dbReference>
<feature type="region of interest" description="Disordered" evidence="11">
    <location>
        <begin position="373"/>
        <end position="450"/>
    </location>
</feature>
<name>A0ABR2YYT2_9CHLO</name>
<keyword evidence="14" id="KW-1185">Reference proteome</keyword>
<evidence type="ECO:0000256" key="9">
    <source>
        <dbReference type="ARBA" id="ARBA00048679"/>
    </source>
</evidence>
<keyword evidence="4" id="KW-0808">Transferase</keyword>
<evidence type="ECO:0000313" key="14">
    <source>
        <dbReference type="Proteomes" id="UP001491310"/>
    </source>
</evidence>
<feature type="compositionally biased region" description="Basic and acidic residues" evidence="11">
    <location>
        <begin position="428"/>
        <end position="438"/>
    </location>
</feature>
<evidence type="ECO:0000256" key="11">
    <source>
        <dbReference type="SAM" id="MobiDB-lite"/>
    </source>
</evidence>
<evidence type="ECO:0000256" key="10">
    <source>
        <dbReference type="PROSITE-ProRule" id="PRU10141"/>
    </source>
</evidence>
<dbReference type="Gene3D" id="1.10.510.10">
    <property type="entry name" value="Transferase(Phosphotransferase) domain 1"/>
    <property type="match status" value="1"/>
</dbReference>
<evidence type="ECO:0000256" key="6">
    <source>
        <dbReference type="ARBA" id="ARBA00022777"/>
    </source>
</evidence>
<dbReference type="InterPro" id="IPR050629">
    <property type="entry name" value="STE20/SPS1-PAK"/>
</dbReference>
<evidence type="ECO:0000256" key="7">
    <source>
        <dbReference type="ARBA" id="ARBA00022840"/>
    </source>
</evidence>
<feature type="binding site" evidence="10">
    <location>
        <position position="53"/>
    </location>
    <ligand>
        <name>ATP</name>
        <dbReference type="ChEBI" id="CHEBI:30616"/>
    </ligand>
</feature>
<dbReference type="PANTHER" id="PTHR48012:SF10">
    <property type="entry name" value="FI20177P1"/>
    <property type="match status" value="1"/>
</dbReference>
<dbReference type="PROSITE" id="PS00107">
    <property type="entry name" value="PROTEIN_KINASE_ATP"/>
    <property type="match status" value="1"/>
</dbReference>
<dbReference type="Proteomes" id="UP001491310">
    <property type="component" value="Unassembled WGS sequence"/>
</dbReference>
<dbReference type="PANTHER" id="PTHR48012">
    <property type="entry name" value="STERILE20-LIKE KINASE, ISOFORM B-RELATED"/>
    <property type="match status" value="1"/>
</dbReference>
<evidence type="ECO:0000256" key="8">
    <source>
        <dbReference type="ARBA" id="ARBA00047899"/>
    </source>
</evidence>
<evidence type="ECO:0000259" key="12">
    <source>
        <dbReference type="PROSITE" id="PS50011"/>
    </source>
</evidence>
<evidence type="ECO:0000313" key="13">
    <source>
        <dbReference type="EMBL" id="KAK9916802.1"/>
    </source>
</evidence>
<keyword evidence="6" id="KW-0418">Kinase</keyword>
<protein>
    <recommendedName>
        <fullName evidence="2">non-specific serine/threonine protein kinase</fullName>
        <ecNumber evidence="2">2.7.11.1</ecNumber>
    </recommendedName>
</protein>
<keyword evidence="7 10" id="KW-0067">ATP-binding</keyword>
<dbReference type="Pfam" id="PF00069">
    <property type="entry name" value="Pkinase"/>
    <property type="match status" value="1"/>
</dbReference>
<keyword evidence="5 10" id="KW-0547">Nucleotide-binding</keyword>
<evidence type="ECO:0000256" key="2">
    <source>
        <dbReference type="ARBA" id="ARBA00012513"/>
    </source>
</evidence>
<dbReference type="PROSITE" id="PS50011">
    <property type="entry name" value="PROTEIN_KINASE_DOM"/>
    <property type="match status" value="1"/>
</dbReference>
<dbReference type="SUPFAM" id="SSF56112">
    <property type="entry name" value="Protein kinase-like (PK-like)"/>
    <property type="match status" value="1"/>
</dbReference>
<proteinExistence type="inferred from homology"/>
<dbReference type="SMART" id="SM00220">
    <property type="entry name" value="S_TKc"/>
    <property type="match status" value="1"/>
</dbReference>
<dbReference type="EC" id="2.7.11.1" evidence="2"/>
<sequence length="578" mass="63180">MAAHAATLPDADAIRSLTIDEDRYERLECIGRGSFGDVYKGLDKESDMEVAIKVIDLEDVEDDIEDIHKEVAVLAKCRSVNITEYYASVLKPGSSELFIVMELMAASVADLLDEQPLEEPEIAHVLRQVLKALMYLHGEHRVHRDIKAANVLLSAEGAVKISDFGVSGQLTGTLGYRRRTFVGTPYWMAPEVIETSEEGYSQTADIWSLGITAIEMATGTPPLAELHPMRALFLIPKNAAPQLQGPYSPALRNFVGRCLHKDPMQRPSALELLEDDFVREAQLSESLKHRISEHLAHHKPVTASKRSGMAEMQLTLPKWDFSRSEQRGGTIKAGRHMRTLKSHQISALTLRDGATLGTLPRDRSRLQHMGATRAVDPISESAPSTAEQEPQHSAHAGNDLEQKPEPNNVHPLSNGDAAAHGVQSSDSSQREGYRDRAVVQESPCEDPADTSKAGALKALMEQALAASGASKEEATQCASALSAIASLDKQRPGTLQRMLEQMGRSHGEQPADLGSQHERAGSYLGRVVPAVSEDVHQEPRAEVALDLGPLGNFLLARWRESIEQDIDASSAWSDSTYV</sequence>
<organism evidence="13 14">
    <name type="scientific">Coccomyxa subellipsoidea</name>
    <dbReference type="NCBI Taxonomy" id="248742"/>
    <lineage>
        <taxon>Eukaryota</taxon>
        <taxon>Viridiplantae</taxon>
        <taxon>Chlorophyta</taxon>
        <taxon>core chlorophytes</taxon>
        <taxon>Trebouxiophyceae</taxon>
        <taxon>Trebouxiophyceae incertae sedis</taxon>
        <taxon>Coccomyxaceae</taxon>
        <taxon>Coccomyxa</taxon>
    </lineage>
</organism>